<organism evidence="2 3">
    <name type="scientific">Thioploca ingrica</name>
    <dbReference type="NCBI Taxonomy" id="40754"/>
    <lineage>
        <taxon>Bacteria</taxon>
        <taxon>Pseudomonadati</taxon>
        <taxon>Pseudomonadota</taxon>
        <taxon>Gammaproteobacteria</taxon>
        <taxon>Thiotrichales</taxon>
        <taxon>Thiotrichaceae</taxon>
        <taxon>Thioploca</taxon>
    </lineage>
</organism>
<gene>
    <name evidence="2" type="ORF">THII_3149</name>
</gene>
<dbReference type="STRING" id="40754.THII_3149"/>
<dbReference type="Proteomes" id="UP000031623">
    <property type="component" value="Chromosome"/>
</dbReference>
<dbReference type="HOGENOM" id="CLU_739510_0_0_6"/>
<protein>
    <submittedName>
        <fullName evidence="2">Uncharacterized protein</fullName>
    </submittedName>
</protein>
<dbReference type="KEGG" id="tig:THII_3149"/>
<name>A0A090BVU1_9GAMM</name>
<reference evidence="2 3" key="1">
    <citation type="journal article" date="2014" name="ISME J.">
        <title>Ecophysiology of Thioploca ingrica as revealed by the complete genome sequence supplemented with proteomic evidence.</title>
        <authorList>
            <person name="Kojima H."/>
            <person name="Ogura Y."/>
            <person name="Yamamoto N."/>
            <person name="Togashi T."/>
            <person name="Mori H."/>
            <person name="Watanabe T."/>
            <person name="Nemoto F."/>
            <person name="Kurokawa K."/>
            <person name="Hayashi T."/>
            <person name="Fukui M."/>
        </authorList>
    </citation>
    <scope>NUCLEOTIDE SEQUENCE [LARGE SCALE GENOMIC DNA]</scope>
</reference>
<accession>A0A090BVU1</accession>
<evidence type="ECO:0000313" key="2">
    <source>
        <dbReference type="EMBL" id="BAP57446.1"/>
    </source>
</evidence>
<feature type="region of interest" description="Disordered" evidence="1">
    <location>
        <begin position="233"/>
        <end position="275"/>
    </location>
</feature>
<keyword evidence="3" id="KW-1185">Reference proteome</keyword>
<feature type="compositionally biased region" description="Polar residues" evidence="1">
    <location>
        <begin position="233"/>
        <end position="244"/>
    </location>
</feature>
<feature type="compositionally biased region" description="Basic and acidic residues" evidence="1">
    <location>
        <begin position="254"/>
        <end position="275"/>
    </location>
</feature>
<dbReference type="EMBL" id="AP014633">
    <property type="protein sequence ID" value="BAP57446.1"/>
    <property type="molecule type" value="Genomic_DNA"/>
</dbReference>
<evidence type="ECO:0000313" key="3">
    <source>
        <dbReference type="Proteomes" id="UP000031623"/>
    </source>
</evidence>
<proteinExistence type="predicted"/>
<sequence>MEIEMKLRTDLLLLLISLFVTTSVYALPPYMGISIGENLSFQETSCPQIATTVLQEDGFQKIILAENSATLFAAYRNKPPYQYKALVKCLPDKGIVIVVVVANSTQYVRTKADQLRLQIQRYTRTLINPETKIRPIKSTIPPYFGISVGENLSFTDSSCQQSAQQVLKQAGFQKIIFSKSGMTIFAAYRKQSPYQYKALVKCLSEPGLVIVVVVADSLKQIKLKAYRLRQQIQHQLDSKPSPNESKGDCNNCEAGKDNNVDSPEKPNPDKAKLNPKKIQEEEAINGNNSQLTSEAWESTLLSQPICLKKAKVAVKAAGFNQDFDLSESSAQGKNQNNYIGLIRCVTTEEFVFFWVKGANATTRKQLVDQLQRQF</sequence>
<evidence type="ECO:0000256" key="1">
    <source>
        <dbReference type="SAM" id="MobiDB-lite"/>
    </source>
</evidence>
<dbReference type="AlphaFoldDB" id="A0A090BVU1"/>